<gene>
    <name evidence="4" type="ORF">GCM10023205_51370</name>
</gene>
<dbReference type="RefSeq" id="WP_345678041.1">
    <property type="nucleotide sequence ID" value="NZ_BAABHS010000019.1"/>
</dbReference>
<keyword evidence="2" id="KW-0472">Membrane</keyword>
<keyword evidence="2" id="KW-0812">Transmembrane</keyword>
<dbReference type="EMBL" id="BAABHS010000019">
    <property type="protein sequence ID" value="GAA4977523.1"/>
    <property type="molecule type" value="Genomic_DNA"/>
</dbReference>
<name>A0ABP9HTL9_9ACTN</name>
<feature type="chain" id="PRO_5045432498" evidence="3">
    <location>
        <begin position="25"/>
        <end position="160"/>
    </location>
</feature>
<proteinExistence type="predicted"/>
<feature type="transmembrane region" description="Helical" evidence="2">
    <location>
        <begin position="97"/>
        <end position="119"/>
    </location>
</feature>
<comment type="caution">
    <text evidence="4">The sequence shown here is derived from an EMBL/GenBank/DDBJ whole genome shotgun (WGS) entry which is preliminary data.</text>
</comment>
<evidence type="ECO:0000313" key="4">
    <source>
        <dbReference type="EMBL" id="GAA4977523.1"/>
    </source>
</evidence>
<feature type="signal peptide" evidence="3">
    <location>
        <begin position="1"/>
        <end position="24"/>
    </location>
</feature>
<protein>
    <submittedName>
        <fullName evidence="4">Uncharacterized protein</fullName>
    </submittedName>
</protein>
<evidence type="ECO:0000256" key="2">
    <source>
        <dbReference type="SAM" id="Phobius"/>
    </source>
</evidence>
<organism evidence="4 5">
    <name type="scientific">Yinghuangia aomiensis</name>
    <dbReference type="NCBI Taxonomy" id="676205"/>
    <lineage>
        <taxon>Bacteria</taxon>
        <taxon>Bacillati</taxon>
        <taxon>Actinomycetota</taxon>
        <taxon>Actinomycetes</taxon>
        <taxon>Kitasatosporales</taxon>
        <taxon>Streptomycetaceae</taxon>
        <taxon>Yinghuangia</taxon>
    </lineage>
</organism>
<keyword evidence="3" id="KW-0732">Signal</keyword>
<keyword evidence="5" id="KW-1185">Reference proteome</keyword>
<reference evidence="5" key="1">
    <citation type="journal article" date="2019" name="Int. J. Syst. Evol. Microbiol.">
        <title>The Global Catalogue of Microorganisms (GCM) 10K type strain sequencing project: providing services to taxonomists for standard genome sequencing and annotation.</title>
        <authorList>
            <consortium name="The Broad Institute Genomics Platform"/>
            <consortium name="The Broad Institute Genome Sequencing Center for Infectious Disease"/>
            <person name="Wu L."/>
            <person name="Ma J."/>
        </authorList>
    </citation>
    <scope>NUCLEOTIDE SEQUENCE [LARGE SCALE GENOMIC DNA]</scope>
    <source>
        <strain evidence="5">JCM 17986</strain>
    </source>
</reference>
<evidence type="ECO:0000256" key="1">
    <source>
        <dbReference type="SAM" id="MobiDB-lite"/>
    </source>
</evidence>
<sequence>MRKLLARVVLRSTLAISAVGLVAAAGALSGSPATGPGAVPDRPAALIAPLASAVPAEPAGQTAQSTAAQAAQAARTAQAAQPASYTLHTENGPRAALAARIVTATLLLTGLVLTGLGAIGMRGPSLHRRPEAVEPAPPPGYAPAYPPHPGSHPRFGPPPT</sequence>
<feature type="region of interest" description="Disordered" evidence="1">
    <location>
        <begin position="127"/>
        <end position="160"/>
    </location>
</feature>
<keyword evidence="2" id="KW-1133">Transmembrane helix</keyword>
<dbReference type="Proteomes" id="UP001500466">
    <property type="component" value="Unassembled WGS sequence"/>
</dbReference>
<evidence type="ECO:0000313" key="5">
    <source>
        <dbReference type="Proteomes" id="UP001500466"/>
    </source>
</evidence>
<accession>A0ABP9HTL9</accession>
<evidence type="ECO:0000256" key="3">
    <source>
        <dbReference type="SAM" id="SignalP"/>
    </source>
</evidence>
<feature type="compositionally biased region" description="Pro residues" evidence="1">
    <location>
        <begin position="135"/>
        <end position="160"/>
    </location>
</feature>